<reference evidence="1" key="1">
    <citation type="submission" date="2021-06" db="EMBL/GenBank/DDBJ databases">
        <authorList>
            <person name="Kallberg Y."/>
            <person name="Tangrot J."/>
            <person name="Rosling A."/>
        </authorList>
    </citation>
    <scope>NUCLEOTIDE SEQUENCE</scope>
    <source>
        <strain evidence="1">CL551</strain>
    </source>
</reference>
<sequence>SEAIIPNKDINAMKRRYCDVRFRNHESFSQTFDNIDTNVPSGFAKNATAPLMEKNWNPRKK</sequence>
<feature type="non-terminal residue" evidence="1">
    <location>
        <position position="61"/>
    </location>
</feature>
<dbReference type="AlphaFoldDB" id="A0A9N9J1J2"/>
<proteinExistence type="predicted"/>
<dbReference type="Proteomes" id="UP000789342">
    <property type="component" value="Unassembled WGS sequence"/>
</dbReference>
<dbReference type="EMBL" id="CAJVPV010040653">
    <property type="protein sequence ID" value="CAG8760668.1"/>
    <property type="molecule type" value="Genomic_DNA"/>
</dbReference>
<accession>A0A9N9J1J2</accession>
<evidence type="ECO:0000313" key="1">
    <source>
        <dbReference type="EMBL" id="CAG8760668.1"/>
    </source>
</evidence>
<keyword evidence="2" id="KW-1185">Reference proteome</keyword>
<comment type="caution">
    <text evidence="1">The sequence shown here is derived from an EMBL/GenBank/DDBJ whole genome shotgun (WGS) entry which is preliminary data.</text>
</comment>
<organism evidence="1 2">
    <name type="scientific">Acaulospora morrowiae</name>
    <dbReference type="NCBI Taxonomy" id="94023"/>
    <lineage>
        <taxon>Eukaryota</taxon>
        <taxon>Fungi</taxon>
        <taxon>Fungi incertae sedis</taxon>
        <taxon>Mucoromycota</taxon>
        <taxon>Glomeromycotina</taxon>
        <taxon>Glomeromycetes</taxon>
        <taxon>Diversisporales</taxon>
        <taxon>Acaulosporaceae</taxon>
        <taxon>Acaulospora</taxon>
    </lineage>
</organism>
<name>A0A9N9J1J2_9GLOM</name>
<gene>
    <name evidence="1" type="ORF">AMORRO_LOCUS15891</name>
</gene>
<evidence type="ECO:0000313" key="2">
    <source>
        <dbReference type="Proteomes" id="UP000789342"/>
    </source>
</evidence>
<protein>
    <submittedName>
        <fullName evidence="1">9435_t:CDS:1</fullName>
    </submittedName>
</protein>